<dbReference type="FunFam" id="3.30.230.40:FF:000003">
    <property type="entry name" value="Imidazoleglycerol-phosphate dehydratase HisB"/>
    <property type="match status" value="1"/>
</dbReference>
<comment type="similarity">
    <text evidence="6">Belongs to the imidazoleglycerol-phosphate dehydratase family.</text>
</comment>
<evidence type="ECO:0000256" key="6">
    <source>
        <dbReference type="HAMAP-Rule" id="MF_00076"/>
    </source>
</evidence>
<evidence type="ECO:0000256" key="5">
    <source>
        <dbReference type="ARBA" id="ARBA00023239"/>
    </source>
</evidence>
<dbReference type="CDD" id="cd07914">
    <property type="entry name" value="IGPD"/>
    <property type="match status" value="1"/>
</dbReference>
<dbReference type="EC" id="4.2.1.19" evidence="6"/>
<dbReference type="UniPathway" id="UPA00031">
    <property type="reaction ID" value="UER00011"/>
</dbReference>
<name>A0A7V3RGX0_UNCW3</name>
<dbReference type="SUPFAM" id="SSF54211">
    <property type="entry name" value="Ribosomal protein S5 domain 2-like"/>
    <property type="match status" value="2"/>
</dbReference>
<dbReference type="NCBIfam" id="NF002114">
    <property type="entry name" value="PRK00951.2-4"/>
    <property type="match status" value="1"/>
</dbReference>
<dbReference type="PANTHER" id="PTHR23133">
    <property type="entry name" value="IMIDAZOLEGLYCEROL-PHOSPHATE DEHYDRATASE HIS7"/>
    <property type="match status" value="1"/>
</dbReference>
<dbReference type="NCBIfam" id="NF002111">
    <property type="entry name" value="PRK00951.2-1"/>
    <property type="match status" value="1"/>
</dbReference>
<keyword evidence="4 6" id="KW-0368">Histidine biosynthesis</keyword>
<evidence type="ECO:0000256" key="2">
    <source>
        <dbReference type="ARBA" id="ARBA00016664"/>
    </source>
</evidence>
<dbReference type="GO" id="GO:0000105">
    <property type="term" value="P:L-histidine biosynthetic process"/>
    <property type="evidence" value="ECO:0007669"/>
    <property type="project" value="UniProtKB-UniRule"/>
</dbReference>
<evidence type="ECO:0000256" key="1">
    <source>
        <dbReference type="ARBA" id="ARBA00005047"/>
    </source>
</evidence>
<accession>A0A7V3RGX0</accession>
<evidence type="ECO:0000256" key="4">
    <source>
        <dbReference type="ARBA" id="ARBA00023102"/>
    </source>
</evidence>
<dbReference type="EMBL" id="DTOZ01000072">
    <property type="protein sequence ID" value="HGE77903.1"/>
    <property type="molecule type" value="Genomic_DNA"/>
</dbReference>
<organism evidence="7">
    <name type="scientific">candidate division WOR-3 bacterium</name>
    <dbReference type="NCBI Taxonomy" id="2052148"/>
    <lineage>
        <taxon>Bacteria</taxon>
        <taxon>Bacteria division WOR-3</taxon>
    </lineage>
</organism>
<keyword evidence="3 6" id="KW-0028">Amino-acid biosynthesis</keyword>
<dbReference type="HAMAP" id="MF_00076">
    <property type="entry name" value="HisB"/>
    <property type="match status" value="1"/>
</dbReference>
<dbReference type="InterPro" id="IPR020568">
    <property type="entry name" value="Ribosomal_Su5_D2-typ_SF"/>
</dbReference>
<comment type="subcellular location">
    <subcellularLocation>
        <location evidence="6">Cytoplasm</location>
    </subcellularLocation>
</comment>
<dbReference type="GO" id="GO:0005737">
    <property type="term" value="C:cytoplasm"/>
    <property type="evidence" value="ECO:0007669"/>
    <property type="project" value="UniProtKB-SubCell"/>
</dbReference>
<dbReference type="AlphaFoldDB" id="A0A7V3RGX0"/>
<comment type="caution">
    <text evidence="7">The sequence shown here is derived from an EMBL/GenBank/DDBJ whole genome shotgun (WGS) entry which is preliminary data.</text>
</comment>
<dbReference type="InterPro" id="IPR000807">
    <property type="entry name" value="ImidazoleglycerolP_deHydtase"/>
</dbReference>
<keyword evidence="6" id="KW-0963">Cytoplasm</keyword>
<sequence length="193" mass="21627">MREGEVERKTKETDIRIKLRIEGNGESHIKSPIGFLNHMLETLTRHSGFDIDAEINGDIHVDQHHIVEDTGYCLGTALNQALREKRGINRAGCFIYPMDEALAMVAIDISGRPLLKFSGRFKSEKIGDFKTELVQDFFAGFTNGCLCTIHIRLLSGKSDHHKLEAIFKAFAHALKQACMIGNRDYVPSTKGVI</sequence>
<keyword evidence="5 6" id="KW-0456">Lyase</keyword>
<reference evidence="7" key="1">
    <citation type="journal article" date="2020" name="mSystems">
        <title>Genome- and Community-Level Interaction Insights into Carbon Utilization and Element Cycling Functions of Hydrothermarchaeota in Hydrothermal Sediment.</title>
        <authorList>
            <person name="Zhou Z."/>
            <person name="Liu Y."/>
            <person name="Xu W."/>
            <person name="Pan J."/>
            <person name="Luo Z.H."/>
            <person name="Li M."/>
        </authorList>
    </citation>
    <scope>NUCLEOTIDE SEQUENCE [LARGE SCALE GENOMIC DNA]</scope>
    <source>
        <strain evidence="7">SpSt-961</strain>
    </source>
</reference>
<dbReference type="FunFam" id="3.30.230.40:FF:000001">
    <property type="entry name" value="Imidazoleglycerol-phosphate dehydratase HisB"/>
    <property type="match status" value="1"/>
</dbReference>
<dbReference type="Gene3D" id="3.30.230.40">
    <property type="entry name" value="Imidazole glycerol phosphate dehydratase, domain 1"/>
    <property type="match status" value="2"/>
</dbReference>
<proteinExistence type="inferred from homology"/>
<evidence type="ECO:0000313" key="7">
    <source>
        <dbReference type="EMBL" id="HGE77903.1"/>
    </source>
</evidence>
<evidence type="ECO:0000256" key="3">
    <source>
        <dbReference type="ARBA" id="ARBA00022605"/>
    </source>
</evidence>
<protein>
    <recommendedName>
        <fullName evidence="2 6">Imidazoleglycerol-phosphate dehydratase</fullName>
        <shortName evidence="6">IGPD</shortName>
        <ecNumber evidence="6">4.2.1.19</ecNumber>
    </recommendedName>
</protein>
<comment type="pathway">
    <text evidence="1 6">Amino-acid biosynthesis; L-histidine biosynthesis; L-histidine from 5-phospho-alpha-D-ribose 1-diphosphate: step 6/9.</text>
</comment>
<dbReference type="InterPro" id="IPR038494">
    <property type="entry name" value="IGPD_sf"/>
</dbReference>
<dbReference type="PANTHER" id="PTHR23133:SF2">
    <property type="entry name" value="IMIDAZOLEGLYCEROL-PHOSPHATE DEHYDRATASE"/>
    <property type="match status" value="1"/>
</dbReference>
<dbReference type="GO" id="GO:0004424">
    <property type="term" value="F:imidazoleglycerol-phosphate dehydratase activity"/>
    <property type="evidence" value="ECO:0007669"/>
    <property type="project" value="UniProtKB-UniRule"/>
</dbReference>
<dbReference type="Pfam" id="PF00475">
    <property type="entry name" value="IGPD"/>
    <property type="match status" value="1"/>
</dbReference>
<gene>
    <name evidence="6 7" type="primary">hisB</name>
    <name evidence="7" type="ORF">ENX68_02740</name>
</gene>
<comment type="catalytic activity">
    <reaction evidence="6">
        <text>D-erythro-1-(imidazol-4-yl)glycerol 3-phosphate = 3-(imidazol-4-yl)-2-oxopropyl phosphate + H2O</text>
        <dbReference type="Rhea" id="RHEA:11040"/>
        <dbReference type="ChEBI" id="CHEBI:15377"/>
        <dbReference type="ChEBI" id="CHEBI:57766"/>
        <dbReference type="ChEBI" id="CHEBI:58278"/>
        <dbReference type="EC" id="4.2.1.19"/>
    </reaction>
</comment>